<dbReference type="PANTHER" id="PTHR43162:SF1">
    <property type="entry name" value="PRESTALK A DIFFERENTIATION PROTEIN A"/>
    <property type="match status" value="1"/>
</dbReference>
<dbReference type="AlphaFoldDB" id="A0A1V9G6U0"/>
<name>A0A1V9G6U0_9BACT</name>
<comment type="caution">
    <text evidence="2">The sequence shown here is derived from an EMBL/GenBank/DDBJ whole genome shotgun (WGS) entry which is preliminary data.</text>
</comment>
<dbReference type="EMBL" id="LVYD01000002">
    <property type="protein sequence ID" value="OQP66359.1"/>
    <property type="molecule type" value="Genomic_DNA"/>
</dbReference>
<dbReference type="OrthoDB" id="2149806at2"/>
<organism evidence="2 3">
    <name type="scientific">Niastella vici</name>
    <dbReference type="NCBI Taxonomy" id="1703345"/>
    <lineage>
        <taxon>Bacteria</taxon>
        <taxon>Pseudomonadati</taxon>
        <taxon>Bacteroidota</taxon>
        <taxon>Chitinophagia</taxon>
        <taxon>Chitinophagales</taxon>
        <taxon>Chitinophagaceae</taxon>
        <taxon>Niastella</taxon>
    </lineage>
</organism>
<protein>
    <submittedName>
        <fullName evidence="2">NAD-dependent dehydratase</fullName>
    </submittedName>
</protein>
<reference evidence="2 3" key="1">
    <citation type="submission" date="2016-03" db="EMBL/GenBank/DDBJ databases">
        <title>Niastella vici sp. nov., isolated from farmland soil.</title>
        <authorList>
            <person name="Chen L."/>
            <person name="Wang D."/>
            <person name="Yang S."/>
            <person name="Wang G."/>
        </authorList>
    </citation>
    <scope>NUCLEOTIDE SEQUENCE [LARGE SCALE GENOMIC DNA]</scope>
    <source>
        <strain evidence="2 3">DJ57</strain>
    </source>
</reference>
<dbReference type="RefSeq" id="WP_081145298.1">
    <property type="nucleotide sequence ID" value="NZ_LVYD01000002.1"/>
</dbReference>
<dbReference type="InterPro" id="IPR051604">
    <property type="entry name" value="Ergot_Alk_Oxidoreductase"/>
</dbReference>
<sequence>MKLVITGSLGHISKPLATILIQQGHTVTVISSKPEKQKEIEALGARAAIGRLEDTSFLTATFTGADAVYCMLPPPDLFNHTLDIMEYHRTISNSYAQAIKVSGVRRVIPLSSIGAHLDKGTGFILSVNYLENKLKEIPGISITYMRPTSFYYNLFNFLTVIRHAGNIISNYGGADMVSWVSPIDIAAAVAEELVTPATGIKVRYVVSDEVSCNEVARILGAAIGKPGLQWLTISNEELQSELEAAGIAPQAAAGLVELNASIHSGELLRDYFIEKPPVTGKIKMTDFARDFAAAYKQN</sequence>
<evidence type="ECO:0000313" key="2">
    <source>
        <dbReference type="EMBL" id="OQP66359.1"/>
    </source>
</evidence>
<dbReference type="Gene3D" id="3.90.25.10">
    <property type="entry name" value="UDP-galactose 4-epimerase, domain 1"/>
    <property type="match status" value="1"/>
</dbReference>
<dbReference type="Gene3D" id="3.40.50.720">
    <property type="entry name" value="NAD(P)-binding Rossmann-like Domain"/>
    <property type="match status" value="1"/>
</dbReference>
<gene>
    <name evidence="2" type="ORF">A3860_12725</name>
</gene>
<dbReference type="Pfam" id="PF05368">
    <property type="entry name" value="NmrA"/>
    <property type="match status" value="1"/>
</dbReference>
<dbReference type="PANTHER" id="PTHR43162">
    <property type="match status" value="1"/>
</dbReference>
<dbReference type="Proteomes" id="UP000192796">
    <property type="component" value="Unassembled WGS sequence"/>
</dbReference>
<evidence type="ECO:0000259" key="1">
    <source>
        <dbReference type="Pfam" id="PF05368"/>
    </source>
</evidence>
<dbReference type="SUPFAM" id="SSF51735">
    <property type="entry name" value="NAD(P)-binding Rossmann-fold domains"/>
    <property type="match status" value="1"/>
</dbReference>
<dbReference type="InterPro" id="IPR036291">
    <property type="entry name" value="NAD(P)-bd_dom_sf"/>
</dbReference>
<keyword evidence="3" id="KW-1185">Reference proteome</keyword>
<dbReference type="STRING" id="1703345.A3860_12725"/>
<proteinExistence type="predicted"/>
<evidence type="ECO:0000313" key="3">
    <source>
        <dbReference type="Proteomes" id="UP000192796"/>
    </source>
</evidence>
<dbReference type="InterPro" id="IPR008030">
    <property type="entry name" value="NmrA-like"/>
</dbReference>
<accession>A0A1V9G6U0</accession>
<feature type="domain" description="NmrA-like" evidence="1">
    <location>
        <begin position="2"/>
        <end position="226"/>
    </location>
</feature>